<dbReference type="GO" id="GO:0032259">
    <property type="term" value="P:methylation"/>
    <property type="evidence" value="ECO:0007669"/>
    <property type="project" value="UniProtKB-KW"/>
</dbReference>
<keyword evidence="2 6" id="KW-0808">Transferase</keyword>
<dbReference type="Pfam" id="PF00891">
    <property type="entry name" value="Methyltransf_2"/>
    <property type="match status" value="1"/>
</dbReference>
<dbReference type="AlphaFoldDB" id="A0A0L0DRM1"/>
<keyword evidence="7" id="KW-1185">Reference proteome</keyword>
<keyword evidence="1 6" id="KW-0489">Methyltransferase</keyword>
<dbReference type="OrthoDB" id="1606438at2759"/>
<name>A0A0L0DRM1_THETB</name>
<dbReference type="PANTHER" id="PTHR43712:SF2">
    <property type="entry name" value="O-METHYLTRANSFERASE CICE"/>
    <property type="match status" value="1"/>
</dbReference>
<evidence type="ECO:0000259" key="5">
    <source>
        <dbReference type="Pfam" id="PF08100"/>
    </source>
</evidence>
<dbReference type="SUPFAM" id="SSF46785">
    <property type="entry name" value="Winged helix' DNA-binding domain"/>
    <property type="match status" value="1"/>
</dbReference>
<evidence type="ECO:0000259" key="4">
    <source>
        <dbReference type="Pfam" id="PF00891"/>
    </source>
</evidence>
<proteinExistence type="predicted"/>
<dbReference type="InterPro" id="IPR036388">
    <property type="entry name" value="WH-like_DNA-bd_sf"/>
</dbReference>
<dbReference type="RefSeq" id="XP_013753493.1">
    <property type="nucleotide sequence ID" value="XM_013898039.1"/>
</dbReference>
<dbReference type="EMBL" id="GL349492">
    <property type="protein sequence ID" value="KNC54902.1"/>
    <property type="molecule type" value="Genomic_DNA"/>
</dbReference>
<dbReference type="Pfam" id="PF08100">
    <property type="entry name" value="Dimerisation"/>
    <property type="match status" value="1"/>
</dbReference>
<dbReference type="GeneID" id="25568757"/>
<dbReference type="InterPro" id="IPR029063">
    <property type="entry name" value="SAM-dependent_MTases_sf"/>
</dbReference>
<dbReference type="InterPro" id="IPR001077">
    <property type="entry name" value="COMT_C"/>
</dbReference>
<sequence length="346" mass="35901">MGYRTRACIAILAVVGLLAFQHTTVLLEELTTISFLPPWPLFTAATAGLTLTERSFAAVAPPGAQILRLATAYVSSASLTASVQLGVWDALAAALPHPLSSRHLAAAIAVPDHIALAKLMTLLAQHGMVERIPGDGSGEDDAWALNHVSRLLVSSHPSSLAPAVALLGGPEHTAPMHDLAAVMRRGAAPGGFAGSHAGKSLWEYLAERPERERVFDDAMQAIEATEKGAGVILDRGSVIGAVRTEWSTSATLAAYQRAGRVSFELGDVFSEELALGPVAAAAGRAGDRVAVVLKHILHDWNATAAAAIVANVARALPPGGELVLIGRVLEPVGCTACPCWPGPAPH</sequence>
<protein>
    <submittedName>
        <fullName evidence="6">Hydroxyneurosporene-O-methyltransferase</fullName>
    </submittedName>
</protein>
<evidence type="ECO:0000256" key="3">
    <source>
        <dbReference type="ARBA" id="ARBA00022691"/>
    </source>
</evidence>
<organism evidence="6 7">
    <name type="scientific">Thecamonas trahens ATCC 50062</name>
    <dbReference type="NCBI Taxonomy" id="461836"/>
    <lineage>
        <taxon>Eukaryota</taxon>
        <taxon>Apusozoa</taxon>
        <taxon>Apusomonadida</taxon>
        <taxon>Apusomonadidae</taxon>
        <taxon>Thecamonas</taxon>
    </lineage>
</organism>
<dbReference type="Proteomes" id="UP000054408">
    <property type="component" value="Unassembled WGS sequence"/>
</dbReference>
<evidence type="ECO:0000256" key="1">
    <source>
        <dbReference type="ARBA" id="ARBA00022603"/>
    </source>
</evidence>
<dbReference type="InterPro" id="IPR012967">
    <property type="entry name" value="COMT_dimerisation"/>
</dbReference>
<dbReference type="Gene3D" id="1.10.10.10">
    <property type="entry name" value="Winged helix-like DNA-binding domain superfamily/Winged helix DNA-binding domain"/>
    <property type="match status" value="1"/>
</dbReference>
<dbReference type="PROSITE" id="PS51683">
    <property type="entry name" value="SAM_OMT_II"/>
    <property type="match status" value="1"/>
</dbReference>
<gene>
    <name evidence="6" type="ORF">AMSG_10560</name>
</gene>
<keyword evidence="3" id="KW-0949">S-adenosyl-L-methionine</keyword>
<dbReference type="PANTHER" id="PTHR43712">
    <property type="entry name" value="PUTATIVE (AFU_ORTHOLOGUE AFUA_4G14580)-RELATED"/>
    <property type="match status" value="1"/>
</dbReference>
<accession>A0A0L0DRM1</accession>
<evidence type="ECO:0000313" key="7">
    <source>
        <dbReference type="Proteomes" id="UP000054408"/>
    </source>
</evidence>
<evidence type="ECO:0000256" key="2">
    <source>
        <dbReference type="ARBA" id="ARBA00022679"/>
    </source>
</evidence>
<dbReference type="InterPro" id="IPR016461">
    <property type="entry name" value="COMT-like"/>
</dbReference>
<dbReference type="GO" id="GO:0046983">
    <property type="term" value="F:protein dimerization activity"/>
    <property type="evidence" value="ECO:0007669"/>
    <property type="project" value="InterPro"/>
</dbReference>
<dbReference type="InterPro" id="IPR036390">
    <property type="entry name" value="WH_DNA-bd_sf"/>
</dbReference>
<dbReference type="GO" id="GO:0008171">
    <property type="term" value="F:O-methyltransferase activity"/>
    <property type="evidence" value="ECO:0007669"/>
    <property type="project" value="InterPro"/>
</dbReference>
<feature type="domain" description="O-methyltransferase C-terminal" evidence="4">
    <location>
        <begin position="255"/>
        <end position="330"/>
    </location>
</feature>
<dbReference type="STRING" id="461836.A0A0L0DRM1"/>
<feature type="domain" description="O-methyltransferase dimerisation" evidence="5">
    <location>
        <begin position="68"/>
        <end position="155"/>
    </location>
</feature>
<evidence type="ECO:0000313" key="6">
    <source>
        <dbReference type="EMBL" id="KNC54902.1"/>
    </source>
</evidence>
<dbReference type="SUPFAM" id="SSF53335">
    <property type="entry name" value="S-adenosyl-L-methionine-dependent methyltransferases"/>
    <property type="match status" value="1"/>
</dbReference>
<reference evidence="6 7" key="1">
    <citation type="submission" date="2010-05" db="EMBL/GenBank/DDBJ databases">
        <title>The Genome Sequence of Thecamonas trahens ATCC 50062.</title>
        <authorList>
            <consortium name="The Broad Institute Genome Sequencing Platform"/>
            <person name="Russ C."/>
            <person name="Cuomo C."/>
            <person name="Shea T."/>
            <person name="Young S.K."/>
            <person name="Zeng Q."/>
            <person name="Koehrsen M."/>
            <person name="Haas B."/>
            <person name="Borodovsky M."/>
            <person name="Guigo R."/>
            <person name="Alvarado L."/>
            <person name="Berlin A."/>
            <person name="Bochicchio J."/>
            <person name="Borenstein D."/>
            <person name="Chapman S."/>
            <person name="Chen Z."/>
            <person name="Freedman E."/>
            <person name="Gellesch M."/>
            <person name="Goldberg J."/>
            <person name="Griggs A."/>
            <person name="Gujja S."/>
            <person name="Heilman E."/>
            <person name="Heiman D."/>
            <person name="Hepburn T."/>
            <person name="Howarth C."/>
            <person name="Jen D."/>
            <person name="Larson L."/>
            <person name="Mehta T."/>
            <person name="Park D."/>
            <person name="Pearson M."/>
            <person name="Roberts A."/>
            <person name="Saif S."/>
            <person name="Shenoy N."/>
            <person name="Sisk P."/>
            <person name="Stolte C."/>
            <person name="Sykes S."/>
            <person name="Thomson T."/>
            <person name="Walk T."/>
            <person name="White J."/>
            <person name="Yandava C."/>
            <person name="Burger G."/>
            <person name="Gray M.W."/>
            <person name="Holland P.W.H."/>
            <person name="King N."/>
            <person name="Lang F.B.F."/>
            <person name="Roger A.J."/>
            <person name="Ruiz-Trillo I."/>
            <person name="Lander E."/>
            <person name="Nusbaum C."/>
        </authorList>
    </citation>
    <scope>NUCLEOTIDE SEQUENCE [LARGE SCALE GENOMIC DNA]</scope>
    <source>
        <strain evidence="6 7">ATCC 50062</strain>
    </source>
</reference>
<dbReference type="Gene3D" id="3.40.50.150">
    <property type="entry name" value="Vaccinia Virus protein VP39"/>
    <property type="match status" value="2"/>
</dbReference>